<dbReference type="Gene3D" id="3.40.50.2000">
    <property type="entry name" value="Glycogen Phosphorylase B"/>
    <property type="match status" value="2"/>
</dbReference>
<keyword evidence="4" id="KW-1185">Reference proteome</keyword>
<dbReference type="RefSeq" id="WP_202722079.1">
    <property type="nucleotide sequence ID" value="NZ_BPEX01000005.1"/>
</dbReference>
<feature type="domain" description="Glycosyltransferase subfamily 4-like N-terminal" evidence="2">
    <location>
        <begin position="35"/>
        <end position="205"/>
    </location>
</feature>
<comment type="caution">
    <text evidence="3">The sequence shown here is derived from an EMBL/GenBank/DDBJ whole genome shotgun (WGS) entry which is preliminary data.</text>
</comment>
<dbReference type="PANTHER" id="PTHR45947">
    <property type="entry name" value="SULFOQUINOVOSYL TRANSFERASE SQD2"/>
    <property type="match status" value="1"/>
</dbReference>
<name>A0ABS1T0N9_9GAMM</name>
<dbReference type="InterPro" id="IPR001296">
    <property type="entry name" value="Glyco_trans_1"/>
</dbReference>
<dbReference type="SUPFAM" id="SSF53756">
    <property type="entry name" value="UDP-Glycosyltransferase/glycogen phosphorylase"/>
    <property type="match status" value="1"/>
</dbReference>
<organism evidence="3 4">
    <name type="scientific">Shewanella schlegeliana</name>
    <dbReference type="NCBI Taxonomy" id="190308"/>
    <lineage>
        <taxon>Bacteria</taxon>
        <taxon>Pseudomonadati</taxon>
        <taxon>Pseudomonadota</taxon>
        <taxon>Gammaproteobacteria</taxon>
        <taxon>Alteromonadales</taxon>
        <taxon>Shewanellaceae</taxon>
        <taxon>Shewanella</taxon>
    </lineage>
</organism>
<evidence type="ECO:0000259" key="1">
    <source>
        <dbReference type="Pfam" id="PF00534"/>
    </source>
</evidence>
<evidence type="ECO:0000313" key="3">
    <source>
        <dbReference type="EMBL" id="MBL4913820.1"/>
    </source>
</evidence>
<feature type="domain" description="Glycosyl transferase family 1" evidence="1">
    <location>
        <begin position="225"/>
        <end position="393"/>
    </location>
</feature>
<dbReference type="PANTHER" id="PTHR45947:SF3">
    <property type="entry name" value="SULFOQUINOVOSYL TRANSFERASE SQD2"/>
    <property type="match status" value="1"/>
</dbReference>
<dbReference type="InterPro" id="IPR050194">
    <property type="entry name" value="Glycosyltransferase_grp1"/>
</dbReference>
<evidence type="ECO:0000313" key="4">
    <source>
        <dbReference type="Proteomes" id="UP000604898"/>
    </source>
</evidence>
<accession>A0ABS1T0N9</accession>
<dbReference type="Pfam" id="PF00534">
    <property type="entry name" value="Glycos_transf_1"/>
    <property type="match status" value="1"/>
</dbReference>
<proteinExistence type="predicted"/>
<dbReference type="EMBL" id="JAESVD010000006">
    <property type="protein sequence ID" value="MBL4913820.1"/>
    <property type="molecule type" value="Genomic_DNA"/>
</dbReference>
<dbReference type="InterPro" id="IPR028098">
    <property type="entry name" value="Glyco_trans_4-like_N"/>
</dbReference>
<reference evidence="3 4" key="1">
    <citation type="submission" date="2021-01" db="EMBL/GenBank/DDBJ databases">
        <title>Genome sequence of Shewanella schlegeliana JCM 11561.</title>
        <authorList>
            <person name="Zhang H."/>
            <person name="Li C."/>
        </authorList>
    </citation>
    <scope>NUCLEOTIDE SEQUENCE [LARGE SCALE GENOMIC DNA]</scope>
    <source>
        <strain evidence="3 4">JCM 11561</strain>
    </source>
</reference>
<sequence>MDNIISETHSHNPVKKRVLCVTSNYPRWHGDSTTPFVHHLAVSLKEFEWEVDVLAPHFIGAAREEVYDGVSVKRFRYLLPEKAQTICYQGGALMNLQKNHLNYLKLPLLVMCEWLAIMKLLMSGKYDLLHSHWILPQGFNGVLASIPLRIPHVITVHGSDAFALKGKVLSQFKQFSLTHADAVTVNSSATQQQVLSIAPNLANLNLIPMGVTRAQPTPNRCEDLRNKYKVGNAPLLIFVGRLVDVKGVDDLLNALSILKAQLSNIRLLILGEGPLRSALESLAKELNLVENVVFMGWIESNDIINYLTAADIFIGPSKSTKDGSVEAQGISFIEAMQAGTPVIASNVGGIVDVIQHEETGLLVEQGNPKQIAGSVLRLIQNKELEAKLIRAAKMKAESLTSLGSAEKIANVFNSCIKTNNEKLNRLLTPKKTPSHFKD</sequence>
<gene>
    <name evidence="3" type="ORF">JMA39_11885</name>
</gene>
<evidence type="ECO:0000259" key="2">
    <source>
        <dbReference type="Pfam" id="PF13579"/>
    </source>
</evidence>
<protein>
    <submittedName>
        <fullName evidence="3">Glycosyltransferase</fullName>
    </submittedName>
</protein>
<dbReference type="Proteomes" id="UP000604898">
    <property type="component" value="Unassembled WGS sequence"/>
</dbReference>
<dbReference type="Pfam" id="PF13579">
    <property type="entry name" value="Glyco_trans_4_4"/>
    <property type="match status" value="1"/>
</dbReference>